<sequence>MEFISKLQQIFSIYLFVAVTVLQSVTSEIKLNTVLKRHPPGLESPTKAWWAKEITPDVYVAGRLSERQIKYAAEAGFKSILSLFPYADDEGYNFGGEHLPTTKEAERVAEMAGLKYATALGPFDDWSNLQSVKKVSSVLATLPLPVLAHCDRGYTISFGVLMDLVNKTKLQPDFATKVDAKVFFDMTKVLGMDFNMDCTKETLANITGEEVKSEYIPKLENEPEEWYDFWLAAPIHKNWYIAGQILQSHISELKQAGFKSVVNLRMPKETVTLLNVKEEPESHDPASRQTIQSLKKNIIDKKKPNTYISPDSPFNFATKNPEEFGDEIGYNQNLEKEAFQKQKFPYYHMPMDPNIPFTTTWFETYKDQLLEASSKGPVLVHCRDSSRAGYVSVLIAAVQYNKDLTWALQRLAELGLEVGPKYRKDVLKTYKAILDKENINKTGREEL</sequence>
<proteinExistence type="predicted"/>
<evidence type="ECO:0000313" key="2">
    <source>
        <dbReference type="Proteomes" id="UP000005408"/>
    </source>
</evidence>
<evidence type="ECO:0000313" key="1">
    <source>
        <dbReference type="EnsemblMetazoa" id="G29386.7:cds"/>
    </source>
</evidence>
<reference evidence="1" key="1">
    <citation type="submission" date="2022-08" db="UniProtKB">
        <authorList>
            <consortium name="EnsemblMetazoa"/>
        </authorList>
    </citation>
    <scope>IDENTIFICATION</scope>
    <source>
        <strain evidence="1">05x7-T-G4-1.051#20</strain>
    </source>
</reference>
<dbReference type="SUPFAM" id="SSF52799">
    <property type="entry name" value="(Phosphotyrosine protein) phosphatases II"/>
    <property type="match status" value="1"/>
</dbReference>
<dbReference type="OrthoDB" id="6123911at2759"/>
<keyword evidence="2" id="KW-1185">Reference proteome</keyword>
<dbReference type="Gene3D" id="3.90.190.10">
    <property type="entry name" value="Protein tyrosine phosphatase superfamily"/>
    <property type="match status" value="3"/>
</dbReference>
<organism evidence="1 2">
    <name type="scientific">Magallana gigas</name>
    <name type="common">Pacific oyster</name>
    <name type="synonym">Crassostrea gigas</name>
    <dbReference type="NCBI Taxonomy" id="29159"/>
    <lineage>
        <taxon>Eukaryota</taxon>
        <taxon>Metazoa</taxon>
        <taxon>Spiralia</taxon>
        <taxon>Lophotrochozoa</taxon>
        <taxon>Mollusca</taxon>
        <taxon>Bivalvia</taxon>
        <taxon>Autobranchia</taxon>
        <taxon>Pteriomorphia</taxon>
        <taxon>Ostreida</taxon>
        <taxon>Ostreoidea</taxon>
        <taxon>Ostreidae</taxon>
        <taxon>Magallana</taxon>
    </lineage>
</organism>
<dbReference type="EnsemblMetazoa" id="G29386.7">
    <property type="protein sequence ID" value="G29386.7:cds"/>
    <property type="gene ID" value="G29386"/>
</dbReference>
<dbReference type="AlphaFoldDB" id="A0A8W8LVZ9"/>
<name>A0A8W8LVZ9_MAGGI</name>
<dbReference type="Proteomes" id="UP000005408">
    <property type="component" value="Unassembled WGS sequence"/>
</dbReference>
<accession>A0A8W8LVZ9</accession>
<dbReference type="InterPro" id="IPR029021">
    <property type="entry name" value="Prot-tyrosine_phosphatase-like"/>
</dbReference>
<dbReference type="OMA" id="WYTAGQI"/>
<protein>
    <submittedName>
        <fullName evidence="1">Uncharacterized protein</fullName>
    </submittedName>
</protein>